<reference evidence="2 3" key="1">
    <citation type="submission" date="2024-02" db="EMBL/GenBank/DDBJ databases">
        <title>FIRST GENOME SEQUENCES OF Leishmania (Viannia) shawi, Leishmania (Viannia) lindenbergi AND Leishmania (Viannia) utingensis.</title>
        <authorList>
            <person name="Resadore F."/>
            <person name="Custodio M.G.F."/>
            <person name="Boite M.C."/>
            <person name="Cupolillo E."/>
            <person name="Ferreira G.E.M."/>
        </authorList>
    </citation>
    <scope>NUCLEOTIDE SEQUENCE [LARGE SCALE GENOMIC DNA]</scope>
    <source>
        <strain evidence="2 3">MHOM/BR/1966/M15733</strain>
    </source>
</reference>
<dbReference type="Proteomes" id="UP001500131">
    <property type="component" value="Unassembled WGS sequence"/>
</dbReference>
<feature type="region of interest" description="Disordered" evidence="1">
    <location>
        <begin position="162"/>
        <end position="197"/>
    </location>
</feature>
<feature type="compositionally biased region" description="Basic and acidic residues" evidence="1">
    <location>
        <begin position="1"/>
        <end position="11"/>
    </location>
</feature>
<feature type="region of interest" description="Disordered" evidence="1">
    <location>
        <begin position="1"/>
        <end position="41"/>
    </location>
</feature>
<name>A0AAW3A374_9TRYP</name>
<feature type="compositionally biased region" description="Polar residues" evidence="1">
    <location>
        <begin position="30"/>
        <end position="40"/>
    </location>
</feature>
<evidence type="ECO:0000313" key="3">
    <source>
        <dbReference type="Proteomes" id="UP001500131"/>
    </source>
</evidence>
<comment type="caution">
    <text evidence="2">The sequence shown here is derived from an EMBL/GenBank/DDBJ whole genome shotgun (WGS) entry which is preliminary data.</text>
</comment>
<gene>
    <name evidence="2" type="ORF">Q4I31_006380</name>
</gene>
<feature type="region of interest" description="Disordered" evidence="1">
    <location>
        <begin position="387"/>
        <end position="413"/>
    </location>
</feature>
<dbReference type="EMBL" id="JBAMZK010000033">
    <property type="protein sequence ID" value="KAL0498069.1"/>
    <property type="molecule type" value="Genomic_DNA"/>
</dbReference>
<organism evidence="2 3">
    <name type="scientific">Leishmania lindenbergi</name>
    <dbReference type="NCBI Taxonomy" id="651832"/>
    <lineage>
        <taxon>Eukaryota</taxon>
        <taxon>Discoba</taxon>
        <taxon>Euglenozoa</taxon>
        <taxon>Kinetoplastea</taxon>
        <taxon>Metakinetoplastina</taxon>
        <taxon>Trypanosomatida</taxon>
        <taxon>Trypanosomatidae</taxon>
        <taxon>Leishmaniinae</taxon>
        <taxon>Leishmania</taxon>
    </lineage>
</organism>
<accession>A0AAW3A374</accession>
<evidence type="ECO:0000256" key="1">
    <source>
        <dbReference type="SAM" id="MobiDB-lite"/>
    </source>
</evidence>
<protein>
    <submittedName>
        <fullName evidence="2">Uncharacterized protein</fullName>
    </submittedName>
</protein>
<feature type="compositionally biased region" description="Polar residues" evidence="1">
    <location>
        <begin position="162"/>
        <end position="175"/>
    </location>
</feature>
<sequence length="480" mass="52803">MGLTCAREKDAVSPSTGLHSSLDRRRSHVRSTQPPFTSGKSACRHTLATRSRADVYAGLDNSCEALCAVEYVVLPAPHLTRLPLPPSCAETRPPKLNRCHDETAQATALVGTTPSAPRYPLYHIPDGEDDDGYTVVPFKSTYCLQRATDVEPDNFRAMVTHSHATATEQSDTATATYDPKGDDGTGGKDATSPTTVSRTELVKATRILPKQSLGELQGGLSSDVISDSTDDRVSRQADGIHCTSIFELELILQPESLSDSASYECTPSIFSMTKSTETDKYSSTAFASQRSLSRRHTFGILMPTGHSQVVEHTEDGGAWEPQLLSSGVSADERQSCRKQSSAMVVVNIGEKGEQSSAFGVRGHRRHHDGRRFDRHRHRVRAATAVLPRDSARSRSKVGRPWPQPIMEGPKSNLSRSRSFNVEATLGCSALSARFVPSPDWQRVDMIEEEQRRLAQVLKVHQNRLAKWQRMQVAHWKTVSS</sequence>
<dbReference type="AlphaFoldDB" id="A0AAW3A374"/>
<evidence type="ECO:0000313" key="2">
    <source>
        <dbReference type="EMBL" id="KAL0498069.1"/>
    </source>
</evidence>
<proteinExistence type="predicted"/>
<keyword evidence="3" id="KW-1185">Reference proteome</keyword>